<dbReference type="OrthoDB" id="5137249at2"/>
<feature type="transmembrane region" description="Helical" evidence="7">
    <location>
        <begin position="312"/>
        <end position="341"/>
    </location>
</feature>
<dbReference type="GO" id="GO:0098797">
    <property type="term" value="C:plasma membrane protein complex"/>
    <property type="evidence" value="ECO:0007669"/>
    <property type="project" value="TreeGrafter"/>
</dbReference>
<reference evidence="10 11" key="1">
    <citation type="journal article" date="2010" name="J. Bacteriol.">
        <title>Genome sequences of Pelagibaca bermudensis HTCC2601T and Maritimibacter alkaliphilus HTCC2654T, the type strains of two marine Roseobacter genera.</title>
        <authorList>
            <person name="Thrash J.C."/>
            <person name="Cho J.C."/>
            <person name="Ferriera S."/>
            <person name="Johnson J."/>
            <person name="Vergin K.L."/>
            <person name="Giovannoni S.J."/>
        </authorList>
    </citation>
    <scope>NUCLEOTIDE SEQUENCE [LARGE SCALE GENOMIC DNA]</scope>
    <source>
        <strain evidence="11">DSM 26914 / JCM 13377 / KCTC 12554 / HTCC2601</strain>
    </source>
</reference>
<feature type="domain" description="MacB-like periplasmic core" evidence="9">
    <location>
        <begin position="25"/>
        <end position="235"/>
    </location>
</feature>
<feature type="transmembrane region" description="Helical" evidence="7">
    <location>
        <begin position="433"/>
        <end position="457"/>
    </location>
</feature>
<evidence type="ECO:0000256" key="2">
    <source>
        <dbReference type="ARBA" id="ARBA00005236"/>
    </source>
</evidence>
<dbReference type="PANTHER" id="PTHR30489">
    <property type="entry name" value="LIPOPROTEIN-RELEASING SYSTEM TRANSMEMBRANE PROTEIN LOLE"/>
    <property type="match status" value="1"/>
</dbReference>
<evidence type="ECO:0000256" key="4">
    <source>
        <dbReference type="ARBA" id="ARBA00022692"/>
    </source>
</evidence>
<feature type="transmembrane region" description="Helical" evidence="7">
    <location>
        <begin position="270"/>
        <end position="291"/>
    </location>
</feature>
<dbReference type="Pfam" id="PF02687">
    <property type="entry name" value="FtsX"/>
    <property type="match status" value="2"/>
</dbReference>
<dbReference type="GO" id="GO:0044874">
    <property type="term" value="P:lipoprotein localization to outer membrane"/>
    <property type="evidence" value="ECO:0007669"/>
    <property type="project" value="TreeGrafter"/>
</dbReference>
<evidence type="ECO:0000256" key="1">
    <source>
        <dbReference type="ARBA" id="ARBA00004651"/>
    </source>
</evidence>
<proteinExistence type="inferred from homology"/>
<evidence type="ECO:0000256" key="6">
    <source>
        <dbReference type="ARBA" id="ARBA00023136"/>
    </source>
</evidence>
<keyword evidence="3" id="KW-1003">Cell membrane</keyword>
<evidence type="ECO:0000256" key="7">
    <source>
        <dbReference type="SAM" id="Phobius"/>
    </source>
</evidence>
<keyword evidence="4 7" id="KW-0812">Transmembrane</keyword>
<dbReference type="InterPro" id="IPR003838">
    <property type="entry name" value="ABC3_permease_C"/>
</dbReference>
<gene>
    <name evidence="10" type="ORF">R2601_17127</name>
</gene>
<dbReference type="HOGENOM" id="CLU_005531_2_0_5"/>
<keyword evidence="11" id="KW-1185">Reference proteome</keyword>
<protein>
    <submittedName>
        <fullName evidence="10">ABC transporter, permease protein</fullName>
    </submittedName>
</protein>
<dbReference type="EMBL" id="AATQ01000029">
    <property type="protein sequence ID" value="EAU45281.1"/>
    <property type="molecule type" value="Genomic_DNA"/>
</dbReference>
<evidence type="ECO:0000256" key="5">
    <source>
        <dbReference type="ARBA" id="ARBA00022989"/>
    </source>
</evidence>
<dbReference type="Pfam" id="PF12704">
    <property type="entry name" value="MacB_PCD"/>
    <property type="match status" value="1"/>
</dbReference>
<dbReference type="InterPro" id="IPR025857">
    <property type="entry name" value="MacB_PCD"/>
</dbReference>
<evidence type="ECO:0000256" key="3">
    <source>
        <dbReference type="ARBA" id="ARBA00022475"/>
    </source>
</evidence>
<keyword evidence="6 7" id="KW-0472">Membrane</keyword>
<keyword evidence="5 7" id="KW-1133">Transmembrane helix</keyword>
<evidence type="ECO:0000259" key="9">
    <source>
        <dbReference type="Pfam" id="PF12704"/>
    </source>
</evidence>
<organism evidence="10 11">
    <name type="scientific">Salipiger bermudensis (strain DSM 26914 / JCM 13377 / KCTC 12554 / HTCC2601)</name>
    <name type="common">Pelagibaca bermudensis</name>
    <dbReference type="NCBI Taxonomy" id="314265"/>
    <lineage>
        <taxon>Bacteria</taxon>
        <taxon>Pseudomonadati</taxon>
        <taxon>Pseudomonadota</taxon>
        <taxon>Alphaproteobacteria</taxon>
        <taxon>Rhodobacterales</taxon>
        <taxon>Roseobacteraceae</taxon>
        <taxon>Salipiger</taxon>
    </lineage>
</organism>
<dbReference type="AlphaFoldDB" id="Q0FM44"/>
<accession>Q0FM44</accession>
<feature type="transmembrane region" description="Helical" evidence="7">
    <location>
        <begin position="361"/>
        <end position="382"/>
    </location>
</feature>
<dbReference type="PANTHER" id="PTHR30489:SF0">
    <property type="entry name" value="LIPOPROTEIN-RELEASING SYSTEM TRANSMEMBRANE PROTEIN LOLE"/>
    <property type="match status" value="1"/>
</dbReference>
<evidence type="ECO:0000313" key="11">
    <source>
        <dbReference type="Proteomes" id="UP000006230"/>
    </source>
</evidence>
<sequence length="787" mass="83978">MVGPLDRKLIRDLWRMKGQAVAIAVVMALGVMMQVMMSGLVSSLDETRRGYYERYRLADIVAPVTRAPNHVLHQIAALPGVGAVEGRVSGAALIDLAGQAVPLQAQALSLPYEGDTALNAIRLEAGRLFERGRPDEAVLLDSFAAAHGLRPGDTLSATMNGALRAFRITGLARAPEFLYTAAPGEMVPDDSRFGVLWLSPATMEAAFDMDGAFNQALVGLARGAEEAPVIDAIDRLLDRYGATGAFGREDMFSNRFVSEEIDGLRDSARAIPPIFMAVAAFLLNIVIARMVQAEREEIGLLKAFGYRSGEIGLHYLKLVLAIALLGALLGCLLGVAAGRGMVGLYLQFFKFPFLVFRLEPAAFAIGIAVSVLAATAGGAIVLRRIFALDPAEAMRPPAPADYASAGRWRGLTAWLDQPSRMVLRRFTRTPFRMAGAIIGITCGMALSVGMITIHAGFAHAIELSFEVMDRSEAQVTFTHAVSDKVLFELQSHPSITRVEGRRDVPVILRNGRQSHRGSITALPHDPVLYRALTPGLAPIPMRDEGLVLSRALANKLDLAVGQSLTVEVREGAQPVLDLPVAAISDTVLGAPAYMALDGLNRALGEPGRVSGAALLLDEAEAAAVYVWLKDLPTVAGVSLKHEQRVAFEELMDQGAGWTRFIMSAIAFVITFGIVYNAARIALAERLRDLASLRVIGFSRGEAAYVLLGELGIVTLLALPLGAALGAGLSHLLAAAYSSEIYTIPVVFHATTFGSAALVVIGGALVSGLLVKRDVDRADLVTALKTRD</sequence>
<feature type="transmembrane region" description="Helical" evidence="7">
    <location>
        <begin position="703"/>
        <end position="725"/>
    </location>
</feature>
<feature type="transmembrane region" description="Helical" evidence="7">
    <location>
        <begin position="745"/>
        <end position="770"/>
    </location>
</feature>
<evidence type="ECO:0000259" key="8">
    <source>
        <dbReference type="Pfam" id="PF02687"/>
    </source>
</evidence>
<comment type="subcellular location">
    <subcellularLocation>
        <location evidence="1">Cell membrane</location>
        <topology evidence="1">Multi-pass membrane protein</topology>
    </subcellularLocation>
</comment>
<dbReference type="eggNOG" id="COG0577">
    <property type="taxonomic scope" value="Bacteria"/>
</dbReference>
<feature type="domain" description="ABC3 transporter permease C-terminal" evidence="8">
    <location>
        <begin position="274"/>
        <end position="389"/>
    </location>
</feature>
<feature type="transmembrane region" description="Helical" evidence="7">
    <location>
        <begin position="660"/>
        <end position="682"/>
    </location>
</feature>
<dbReference type="RefSeq" id="WP_007796981.1">
    <property type="nucleotide sequence ID" value="NZ_DS022276.1"/>
</dbReference>
<dbReference type="Proteomes" id="UP000006230">
    <property type="component" value="Unassembled WGS sequence"/>
</dbReference>
<evidence type="ECO:0000313" key="10">
    <source>
        <dbReference type="EMBL" id="EAU45281.1"/>
    </source>
</evidence>
<dbReference type="InterPro" id="IPR051447">
    <property type="entry name" value="Lipoprotein-release_system"/>
</dbReference>
<comment type="similarity">
    <text evidence="2">Belongs to the ABC-4 integral membrane protein family. LolC/E subfamily.</text>
</comment>
<dbReference type="STRING" id="314265.R2601_17127"/>
<feature type="domain" description="ABC3 transporter permease C-terminal" evidence="8">
    <location>
        <begin position="660"/>
        <end position="766"/>
    </location>
</feature>
<name>Q0FM44_SALBH</name>
<comment type="caution">
    <text evidence="10">The sequence shown here is derived from an EMBL/GenBank/DDBJ whole genome shotgun (WGS) entry which is preliminary data.</text>
</comment>